<feature type="transmembrane region" description="Helical" evidence="2">
    <location>
        <begin position="162"/>
        <end position="185"/>
    </location>
</feature>
<feature type="region of interest" description="Disordered" evidence="1">
    <location>
        <begin position="1"/>
        <end position="49"/>
    </location>
</feature>
<feature type="transmembrane region" description="Helical" evidence="2">
    <location>
        <begin position="235"/>
        <end position="252"/>
    </location>
</feature>
<feature type="transmembrane region" description="Helical" evidence="2">
    <location>
        <begin position="197"/>
        <end position="215"/>
    </location>
</feature>
<evidence type="ECO:0000256" key="1">
    <source>
        <dbReference type="SAM" id="MobiDB-lite"/>
    </source>
</evidence>
<proteinExistence type="predicted"/>
<feature type="transmembrane region" description="Helical" evidence="2">
    <location>
        <begin position="272"/>
        <end position="296"/>
    </location>
</feature>
<gene>
    <name evidence="3" type="ORF">EVAR_30090_1</name>
</gene>
<name>A0A4C1X7R0_EUMVA</name>
<dbReference type="EMBL" id="BGZK01000771">
    <property type="protein sequence ID" value="GBP59821.1"/>
    <property type="molecule type" value="Genomic_DNA"/>
</dbReference>
<evidence type="ECO:0000313" key="3">
    <source>
        <dbReference type="EMBL" id="GBP59821.1"/>
    </source>
</evidence>
<comment type="caution">
    <text evidence="3">The sequence shown here is derived from an EMBL/GenBank/DDBJ whole genome shotgun (WGS) entry which is preliminary data.</text>
</comment>
<organism evidence="3 4">
    <name type="scientific">Eumeta variegata</name>
    <name type="common">Bagworm moth</name>
    <name type="synonym">Eumeta japonica</name>
    <dbReference type="NCBI Taxonomy" id="151549"/>
    <lineage>
        <taxon>Eukaryota</taxon>
        <taxon>Metazoa</taxon>
        <taxon>Ecdysozoa</taxon>
        <taxon>Arthropoda</taxon>
        <taxon>Hexapoda</taxon>
        <taxon>Insecta</taxon>
        <taxon>Pterygota</taxon>
        <taxon>Neoptera</taxon>
        <taxon>Endopterygota</taxon>
        <taxon>Lepidoptera</taxon>
        <taxon>Glossata</taxon>
        <taxon>Ditrysia</taxon>
        <taxon>Tineoidea</taxon>
        <taxon>Psychidae</taxon>
        <taxon>Oiketicinae</taxon>
        <taxon>Eumeta</taxon>
    </lineage>
</organism>
<dbReference type="Gene3D" id="1.20.1070.10">
    <property type="entry name" value="Rhodopsin 7-helix transmembrane proteins"/>
    <property type="match status" value="1"/>
</dbReference>
<feature type="transmembrane region" description="Helical" evidence="2">
    <location>
        <begin position="302"/>
        <end position="324"/>
    </location>
</feature>
<evidence type="ECO:0000313" key="4">
    <source>
        <dbReference type="Proteomes" id="UP000299102"/>
    </source>
</evidence>
<accession>A0A4C1X7R0</accession>
<keyword evidence="4" id="KW-1185">Reference proteome</keyword>
<sequence length="361" mass="39741">MNVDMSASATPGGPQRPPAASVGSNSSTVASHSRRVGRGRGAGAGRPSRRDCFRCKHDVVIVLGSAGVTERVPTRAVGRTKLTCATNADAITAIAAVVGPAARASLCCSHAPKALAAIRYGSHKKTVVTTTARSERLAMDRHCSSAQHPVSNNTTSVSGISFALQTIGITSTILTLTLLLLTCALHREWRQTFKNQLLVQLMISRFLHVLARYVYDTALMLGHYEDGDTWIRYDVLSFVYTELVVSSWMFVFTKNMYDDLVKVITVKKSHRLLKASLGCWLAPLPPSLVGSVFYTREPSLELYLYFLYCTLKWPILIANGCILLKIIKSLRKDSEENKSNRKILRDRFDDHLAGARRDLGD</sequence>
<dbReference type="STRING" id="151549.A0A4C1X7R0"/>
<reference evidence="3 4" key="1">
    <citation type="journal article" date="2019" name="Commun. Biol.">
        <title>The bagworm genome reveals a unique fibroin gene that provides high tensile strength.</title>
        <authorList>
            <person name="Kono N."/>
            <person name="Nakamura H."/>
            <person name="Ohtoshi R."/>
            <person name="Tomita M."/>
            <person name="Numata K."/>
            <person name="Arakawa K."/>
        </authorList>
    </citation>
    <scope>NUCLEOTIDE SEQUENCE [LARGE SCALE GENOMIC DNA]</scope>
</reference>
<dbReference type="OrthoDB" id="7200218at2759"/>
<keyword evidence="2" id="KW-0472">Membrane</keyword>
<keyword evidence="2" id="KW-1133">Transmembrane helix</keyword>
<dbReference type="AlphaFoldDB" id="A0A4C1X7R0"/>
<keyword evidence="2" id="KW-0812">Transmembrane</keyword>
<evidence type="ECO:0000256" key="2">
    <source>
        <dbReference type="SAM" id="Phobius"/>
    </source>
</evidence>
<protein>
    <submittedName>
        <fullName evidence="3">Uncharacterized protein</fullName>
    </submittedName>
</protein>
<dbReference type="Proteomes" id="UP000299102">
    <property type="component" value="Unassembled WGS sequence"/>
</dbReference>